<dbReference type="RefSeq" id="WP_158766710.1">
    <property type="nucleotide sequence ID" value="NZ_CP047045.1"/>
</dbReference>
<feature type="transmembrane region" description="Helical" evidence="1">
    <location>
        <begin position="98"/>
        <end position="118"/>
    </location>
</feature>
<protein>
    <recommendedName>
        <fullName evidence="4">Cbb3-type cytochrome oxidase, subunit 1</fullName>
    </recommendedName>
</protein>
<accession>A0A6I6MKL6</accession>
<keyword evidence="3" id="KW-1185">Reference proteome</keyword>
<keyword evidence="1" id="KW-1133">Transmembrane helix</keyword>
<proteinExistence type="predicted"/>
<evidence type="ECO:0008006" key="4">
    <source>
        <dbReference type="Google" id="ProtNLM"/>
    </source>
</evidence>
<feature type="transmembrane region" description="Helical" evidence="1">
    <location>
        <begin position="38"/>
        <end position="55"/>
    </location>
</feature>
<dbReference type="EMBL" id="CP047045">
    <property type="protein sequence ID" value="QGZ95885.1"/>
    <property type="molecule type" value="Genomic_DNA"/>
</dbReference>
<dbReference type="Gene3D" id="1.20.210.10">
    <property type="entry name" value="Cytochrome c oxidase-like, subunit I domain"/>
    <property type="match status" value="1"/>
</dbReference>
<evidence type="ECO:0000313" key="3">
    <source>
        <dbReference type="Proteomes" id="UP000431269"/>
    </source>
</evidence>
<sequence length="127" mass="13597">MRYDLIFITTALLCLLVGETLGIHMGISQDFTLVPAHVHLNLLGWVTLAAFGLMHRAYPALGASRMALVQCVLAIIANIAMPAGLALMLLSANHDPTLVKYASLAVILATVLFIIMFVRKVALAKAA</sequence>
<evidence type="ECO:0000313" key="2">
    <source>
        <dbReference type="EMBL" id="QGZ95885.1"/>
    </source>
</evidence>
<feature type="transmembrane region" description="Helical" evidence="1">
    <location>
        <begin position="67"/>
        <end position="92"/>
    </location>
</feature>
<dbReference type="KEGG" id="tsv:DSM104635_02740"/>
<gene>
    <name evidence="2" type="ORF">DSM104635_02740</name>
</gene>
<keyword evidence="1" id="KW-0472">Membrane</keyword>
<organism evidence="2 3">
    <name type="scientific">Terricaulis silvestris</name>
    <dbReference type="NCBI Taxonomy" id="2686094"/>
    <lineage>
        <taxon>Bacteria</taxon>
        <taxon>Pseudomonadati</taxon>
        <taxon>Pseudomonadota</taxon>
        <taxon>Alphaproteobacteria</taxon>
        <taxon>Caulobacterales</taxon>
        <taxon>Caulobacteraceae</taxon>
        <taxon>Terricaulis</taxon>
    </lineage>
</organism>
<dbReference type="Proteomes" id="UP000431269">
    <property type="component" value="Chromosome"/>
</dbReference>
<dbReference type="SUPFAM" id="SSF81442">
    <property type="entry name" value="Cytochrome c oxidase subunit I-like"/>
    <property type="match status" value="1"/>
</dbReference>
<dbReference type="InterPro" id="IPR036927">
    <property type="entry name" value="Cyt_c_oxase-like_su1_sf"/>
</dbReference>
<name>A0A6I6MKL6_9CAUL</name>
<evidence type="ECO:0000256" key="1">
    <source>
        <dbReference type="SAM" id="Phobius"/>
    </source>
</evidence>
<keyword evidence="1" id="KW-0812">Transmembrane</keyword>
<reference evidence="3" key="1">
    <citation type="submission" date="2019-12" db="EMBL/GenBank/DDBJ databases">
        <title>Complete genome of Terracaulis silvestris 0127_4.</title>
        <authorList>
            <person name="Vieira S."/>
            <person name="Riedel T."/>
            <person name="Sproer C."/>
            <person name="Pascual J."/>
            <person name="Boedeker C."/>
            <person name="Overmann J."/>
        </authorList>
    </citation>
    <scope>NUCLEOTIDE SEQUENCE [LARGE SCALE GENOMIC DNA]</scope>
    <source>
        <strain evidence="3">0127_4</strain>
    </source>
</reference>
<dbReference type="AlphaFoldDB" id="A0A6I6MKL6"/>